<keyword evidence="5" id="KW-1185">Reference proteome</keyword>
<keyword evidence="4" id="KW-0808">Transferase</keyword>
<dbReference type="AlphaFoldDB" id="A0A2N6T415"/>
<evidence type="ECO:0000313" key="5">
    <source>
        <dbReference type="Proteomes" id="UP000235836"/>
    </source>
</evidence>
<keyword evidence="4" id="KW-0418">Kinase</keyword>
<dbReference type="GO" id="GO:0005975">
    <property type="term" value="P:carbohydrate metabolic process"/>
    <property type="evidence" value="ECO:0007669"/>
    <property type="project" value="UniProtKB-ARBA"/>
</dbReference>
<dbReference type="Pfam" id="PF10509">
    <property type="entry name" value="GalKase_gal_bdg"/>
    <property type="match status" value="1"/>
</dbReference>
<dbReference type="InterPro" id="IPR019539">
    <property type="entry name" value="GalKase_N"/>
</dbReference>
<comment type="caution">
    <text evidence="4">The sequence shown here is derived from an EMBL/GenBank/DDBJ whole genome shotgun (WGS) entry which is preliminary data.</text>
</comment>
<dbReference type="SUPFAM" id="SSF54211">
    <property type="entry name" value="Ribosomal protein S5 domain 2-like"/>
    <property type="match status" value="1"/>
</dbReference>
<proteinExistence type="predicted"/>
<feature type="domain" description="Galactokinase N-terminal" evidence="3">
    <location>
        <begin position="18"/>
        <end position="66"/>
    </location>
</feature>
<dbReference type="RefSeq" id="WP_034665955.1">
    <property type="nucleotide sequence ID" value="NZ_PNHG01000011.1"/>
</dbReference>
<dbReference type="InterPro" id="IPR020568">
    <property type="entry name" value="Ribosomal_Su5_D2-typ_SF"/>
</dbReference>
<organism evidence="4 5">
    <name type="scientific">Corynebacterium tuscaniense</name>
    <dbReference type="NCBI Taxonomy" id="302449"/>
    <lineage>
        <taxon>Bacteria</taxon>
        <taxon>Bacillati</taxon>
        <taxon>Actinomycetota</taxon>
        <taxon>Actinomycetes</taxon>
        <taxon>Mycobacteriales</taxon>
        <taxon>Corynebacteriaceae</taxon>
        <taxon>Corynebacterium</taxon>
    </lineage>
</organism>
<keyword evidence="2" id="KW-0067">ATP-binding</keyword>
<dbReference type="Gene3D" id="3.30.230.10">
    <property type="match status" value="1"/>
</dbReference>
<gene>
    <name evidence="4" type="ORF">CJ203_08110</name>
</gene>
<sequence>MPVWTAPQTPATTRVEQLHQSVTGNSPRHVASAPGTFMVIGENADHFGGVTVVGLAGVRAAVAVSPRVDNMIAVHTDFAGQEIADQVEGAQLAQLSDSGFSSFAAADAPSTQDEPPRGLAVRLGGLVNTLIGRQMLSRDTSGVDITVVSDIPLGSGLGALHATDAALCLALLADDSDIDTAPLRTRLAEIASQSAKTFSDVPVVRSRHSAAMRGAGGTVSVVDYADGSLTQAPHPIREDVRIFAVAAGFDEVFADKADSVTKGRQFIDDACTNFGVSSLRQLPEASERVVEWVDARRQVNGADSAPTLEAARAWVVFCETETNQATLAAKALRSMHGDEFFAIINTPAQTPGLPVPEQLVELLTLRGARAARPAAAGMSQAVIAYVPAKDADNLMADLAAAGLAVMEVTQGAPASTQN</sequence>
<protein>
    <submittedName>
        <fullName evidence="4">Galactokinase</fullName>
    </submittedName>
</protein>
<name>A0A2N6T415_9CORY</name>
<keyword evidence="1" id="KW-0547">Nucleotide-binding</keyword>
<evidence type="ECO:0000256" key="2">
    <source>
        <dbReference type="ARBA" id="ARBA00022840"/>
    </source>
</evidence>
<evidence type="ECO:0000259" key="3">
    <source>
        <dbReference type="Pfam" id="PF10509"/>
    </source>
</evidence>
<dbReference type="InterPro" id="IPR014721">
    <property type="entry name" value="Ribsml_uS5_D2-typ_fold_subgr"/>
</dbReference>
<evidence type="ECO:0000256" key="1">
    <source>
        <dbReference type="ARBA" id="ARBA00022741"/>
    </source>
</evidence>
<evidence type="ECO:0000313" key="4">
    <source>
        <dbReference type="EMBL" id="PMC64056.1"/>
    </source>
</evidence>
<dbReference type="EMBL" id="PNHG01000011">
    <property type="protein sequence ID" value="PMC64056.1"/>
    <property type="molecule type" value="Genomic_DNA"/>
</dbReference>
<dbReference type="Proteomes" id="UP000235836">
    <property type="component" value="Unassembled WGS sequence"/>
</dbReference>
<reference evidence="4 5" key="1">
    <citation type="submission" date="2017-09" db="EMBL/GenBank/DDBJ databases">
        <title>Bacterial strain isolated from the female urinary microbiota.</title>
        <authorList>
            <person name="Thomas-White K."/>
            <person name="Kumar N."/>
            <person name="Forster S."/>
            <person name="Putonti C."/>
            <person name="Lawley T."/>
            <person name="Wolfe A.J."/>
        </authorList>
    </citation>
    <scope>NUCLEOTIDE SEQUENCE [LARGE SCALE GENOMIC DNA]</scope>
    <source>
        <strain evidence="4 5">UMB0792</strain>
    </source>
</reference>
<dbReference type="GO" id="GO:0016301">
    <property type="term" value="F:kinase activity"/>
    <property type="evidence" value="ECO:0007669"/>
    <property type="project" value="UniProtKB-KW"/>
</dbReference>
<dbReference type="GO" id="GO:0005524">
    <property type="term" value="F:ATP binding"/>
    <property type="evidence" value="ECO:0007669"/>
    <property type="project" value="UniProtKB-KW"/>
</dbReference>
<accession>A0A2N6T415</accession>
<dbReference type="PRINTS" id="PR00959">
    <property type="entry name" value="MEVGALKINASE"/>
</dbReference>